<keyword evidence="14 18" id="KW-0830">Ubiquinone</keyword>
<protein>
    <recommendedName>
        <fullName evidence="5 18">NADH-ubiquinone oxidoreductase chain 2</fullName>
        <ecNumber evidence="4 18">7.1.1.2</ecNumber>
    </recommendedName>
</protein>
<comment type="similarity">
    <text evidence="3 18">Belongs to the complex I subunit 2 family.</text>
</comment>
<comment type="subcellular location">
    <subcellularLocation>
        <location evidence="2 18">Mitochondrion inner membrane</location>
        <topology evidence="2 18">Multi-pass membrane protein</topology>
    </subcellularLocation>
</comment>
<feature type="transmembrane region" description="Helical" evidence="18">
    <location>
        <begin position="314"/>
        <end position="333"/>
    </location>
</feature>
<comment type="function">
    <text evidence="1">Core subunit of the mitochondrial membrane respiratory chain NADH dehydrogenase (Complex I) that is believed to belong to the minimal assembly required for catalysis. Complex I functions in the transfer of electrons from NADH to the respiratory chain. The immediate electron acceptor for the enzyme is believed to be ubiquinone.</text>
</comment>
<dbReference type="InterPro" id="IPR050175">
    <property type="entry name" value="Complex_I_Subunit_2"/>
</dbReference>
<dbReference type="PANTHER" id="PTHR46552:SF1">
    <property type="entry name" value="NADH-UBIQUINONE OXIDOREDUCTASE CHAIN 2"/>
    <property type="match status" value="1"/>
</dbReference>
<organism evidence="20">
    <name type="scientific">Trichochrysea japana</name>
    <dbReference type="NCBI Taxonomy" id="3073295"/>
    <lineage>
        <taxon>Eukaryota</taxon>
        <taxon>Metazoa</taxon>
        <taxon>Ecdysozoa</taxon>
        <taxon>Arthropoda</taxon>
        <taxon>Hexapoda</taxon>
        <taxon>Insecta</taxon>
        <taxon>Pterygota</taxon>
        <taxon>Neoptera</taxon>
        <taxon>Endopterygota</taxon>
        <taxon>Coleoptera</taxon>
        <taxon>Polyphaga</taxon>
        <taxon>Cucujiformia</taxon>
        <taxon>Chrysomeloidea</taxon>
        <taxon>Chrysomelidae</taxon>
        <taxon>Eumolpinae</taxon>
        <taxon>Trichochrysea</taxon>
    </lineage>
</organism>
<evidence type="ECO:0000256" key="12">
    <source>
        <dbReference type="ARBA" id="ARBA00022989"/>
    </source>
</evidence>
<reference evidence="20" key="1">
    <citation type="submission" date="2023-08" db="EMBL/GenBank/DDBJ databases">
        <authorList>
            <person name="Huang L."/>
            <person name="Wu S."/>
        </authorList>
    </citation>
    <scope>NUCLEOTIDE SEQUENCE</scope>
</reference>
<evidence type="ECO:0000256" key="9">
    <source>
        <dbReference type="ARBA" id="ARBA00022792"/>
    </source>
</evidence>
<accession>A0AA51RGT2</accession>
<keyword evidence="12 18" id="KW-1133">Transmembrane helix</keyword>
<geneLocation type="mitochondrion" evidence="20"/>
<comment type="function">
    <text evidence="18">Core subunit of the mitochondrial membrane respiratory chain NADH dehydrogenase (Complex I) which catalyzes electron transfer from NADH through the respiratory chain, using ubiquinone as an electron acceptor. Essential for the catalytic activity and assembly of complex I.</text>
</comment>
<feature type="transmembrane region" description="Helical" evidence="18">
    <location>
        <begin position="236"/>
        <end position="256"/>
    </location>
</feature>
<dbReference type="EC" id="7.1.1.2" evidence="4 18"/>
<evidence type="ECO:0000256" key="6">
    <source>
        <dbReference type="ARBA" id="ARBA00022448"/>
    </source>
</evidence>
<keyword evidence="8 18" id="KW-0812">Transmembrane</keyword>
<dbReference type="InterPro" id="IPR001750">
    <property type="entry name" value="ND/Mrp_TM"/>
</dbReference>
<evidence type="ECO:0000256" key="18">
    <source>
        <dbReference type="RuleBase" id="RU003403"/>
    </source>
</evidence>
<feature type="transmembrane region" description="Helical" evidence="18">
    <location>
        <begin position="91"/>
        <end position="113"/>
    </location>
</feature>
<dbReference type="EMBL" id="OR387477">
    <property type="protein sequence ID" value="WMQ75977.1"/>
    <property type="molecule type" value="Genomic_DNA"/>
</dbReference>
<evidence type="ECO:0000313" key="20">
    <source>
        <dbReference type="EMBL" id="WMQ75977.1"/>
    </source>
</evidence>
<dbReference type="GO" id="GO:0005743">
    <property type="term" value="C:mitochondrial inner membrane"/>
    <property type="evidence" value="ECO:0007669"/>
    <property type="project" value="UniProtKB-SubCell"/>
</dbReference>
<evidence type="ECO:0000256" key="4">
    <source>
        <dbReference type="ARBA" id="ARBA00012944"/>
    </source>
</evidence>
<dbReference type="AlphaFoldDB" id="A0AA51RGT2"/>
<proteinExistence type="inferred from homology"/>
<evidence type="ECO:0000256" key="10">
    <source>
        <dbReference type="ARBA" id="ARBA00022967"/>
    </source>
</evidence>
<keyword evidence="11 18" id="KW-0249">Electron transport</keyword>
<evidence type="ECO:0000259" key="19">
    <source>
        <dbReference type="Pfam" id="PF00361"/>
    </source>
</evidence>
<evidence type="ECO:0000256" key="15">
    <source>
        <dbReference type="ARBA" id="ARBA00023128"/>
    </source>
</evidence>
<dbReference type="PRINTS" id="PR01436">
    <property type="entry name" value="NADHDHGNASE2"/>
</dbReference>
<evidence type="ECO:0000256" key="3">
    <source>
        <dbReference type="ARBA" id="ARBA00007012"/>
    </source>
</evidence>
<keyword evidence="13 18" id="KW-0520">NAD</keyword>
<evidence type="ECO:0000256" key="8">
    <source>
        <dbReference type="ARBA" id="ARBA00022692"/>
    </source>
</evidence>
<evidence type="ECO:0000256" key="7">
    <source>
        <dbReference type="ARBA" id="ARBA00022660"/>
    </source>
</evidence>
<name>A0AA51RGT2_9CUCU</name>
<dbReference type="Pfam" id="PF00361">
    <property type="entry name" value="Proton_antipo_M"/>
    <property type="match status" value="1"/>
</dbReference>
<feature type="transmembrane region" description="Helical" evidence="18">
    <location>
        <begin position="271"/>
        <end position="293"/>
    </location>
</feature>
<keyword evidence="9 18" id="KW-0999">Mitochondrion inner membrane</keyword>
<evidence type="ECO:0000256" key="1">
    <source>
        <dbReference type="ARBA" id="ARBA00003257"/>
    </source>
</evidence>
<feature type="transmembrane region" description="Helical" evidence="18">
    <location>
        <begin position="197"/>
        <end position="215"/>
    </location>
</feature>
<evidence type="ECO:0000256" key="13">
    <source>
        <dbReference type="ARBA" id="ARBA00023027"/>
    </source>
</evidence>
<keyword evidence="16 18" id="KW-0472">Membrane</keyword>
<keyword evidence="7 18" id="KW-0679">Respiratory chain</keyword>
<feature type="transmembrane region" description="Helical" evidence="18">
    <location>
        <begin position="7"/>
        <end position="27"/>
    </location>
</feature>
<evidence type="ECO:0000256" key="17">
    <source>
        <dbReference type="ARBA" id="ARBA00049551"/>
    </source>
</evidence>
<evidence type="ECO:0000256" key="11">
    <source>
        <dbReference type="ARBA" id="ARBA00022982"/>
    </source>
</evidence>
<evidence type="ECO:0000256" key="2">
    <source>
        <dbReference type="ARBA" id="ARBA00004448"/>
    </source>
</evidence>
<dbReference type="GO" id="GO:0008137">
    <property type="term" value="F:NADH dehydrogenase (ubiquinone) activity"/>
    <property type="evidence" value="ECO:0007669"/>
    <property type="project" value="UniProtKB-EC"/>
</dbReference>
<feature type="transmembrane region" description="Helical" evidence="18">
    <location>
        <begin position="146"/>
        <end position="167"/>
    </location>
</feature>
<feature type="domain" description="NADH:quinone oxidoreductase/Mrp antiporter transmembrane" evidence="19">
    <location>
        <begin position="23"/>
        <end position="277"/>
    </location>
</feature>
<sequence length="335" mass="38435">MLKFYKILFLVSMTAGTLITISSYSWLSMWMGLEINLLSIIPLLKSPNNQFPTEASFKYFITQSIASTAFLFSMILSFNKMEQILQLTPQIVMIILYASILTKMGAAPFHAWLPEVLEGLSWKKCLLMLTWQKIAPMIILMQNIKLSLPLISITIFSSAVGSILALNQISMRKIMAYSSINHSAWMISSMISMKMIWYIYFLIYSLISITIMMMLNSMKTFFIHQINIFKLNKATNLIFTLNFLSLGGLPPFLGFLPKWLTINFLIYENNYLLTMFLILFTLVALFVYTRIIFSSMMLSLTENNIMSTKKMSNLMITLNFIILSGLLMSPLILNL</sequence>
<evidence type="ECO:0000256" key="14">
    <source>
        <dbReference type="ARBA" id="ARBA00023075"/>
    </source>
</evidence>
<comment type="catalytic activity">
    <reaction evidence="17 18">
        <text>a ubiquinone + NADH + 5 H(+)(in) = a ubiquinol + NAD(+) + 4 H(+)(out)</text>
        <dbReference type="Rhea" id="RHEA:29091"/>
        <dbReference type="Rhea" id="RHEA-COMP:9565"/>
        <dbReference type="Rhea" id="RHEA-COMP:9566"/>
        <dbReference type="ChEBI" id="CHEBI:15378"/>
        <dbReference type="ChEBI" id="CHEBI:16389"/>
        <dbReference type="ChEBI" id="CHEBI:17976"/>
        <dbReference type="ChEBI" id="CHEBI:57540"/>
        <dbReference type="ChEBI" id="CHEBI:57945"/>
        <dbReference type="EC" id="7.1.1.2"/>
    </reaction>
</comment>
<feature type="transmembrane region" description="Helical" evidence="18">
    <location>
        <begin position="59"/>
        <end position="79"/>
    </location>
</feature>
<evidence type="ECO:0000256" key="5">
    <source>
        <dbReference type="ARBA" id="ARBA00021008"/>
    </source>
</evidence>
<evidence type="ECO:0000256" key="16">
    <source>
        <dbReference type="ARBA" id="ARBA00023136"/>
    </source>
</evidence>
<keyword evidence="15 18" id="KW-0496">Mitochondrion</keyword>
<dbReference type="GO" id="GO:0006120">
    <property type="term" value="P:mitochondrial electron transport, NADH to ubiquinone"/>
    <property type="evidence" value="ECO:0007669"/>
    <property type="project" value="InterPro"/>
</dbReference>
<keyword evidence="10 18" id="KW-1278">Translocase</keyword>
<keyword evidence="6" id="KW-0813">Transport</keyword>
<dbReference type="PANTHER" id="PTHR46552">
    <property type="entry name" value="NADH-UBIQUINONE OXIDOREDUCTASE CHAIN 2"/>
    <property type="match status" value="1"/>
</dbReference>
<gene>
    <name evidence="20" type="primary">nad2</name>
</gene>
<dbReference type="InterPro" id="IPR003917">
    <property type="entry name" value="NADH_UbQ_OxRdtase_chain2"/>
</dbReference>